<dbReference type="CDD" id="cd00446">
    <property type="entry name" value="GrpE"/>
    <property type="match status" value="1"/>
</dbReference>
<keyword evidence="8" id="KW-1185">Reference proteome</keyword>
<dbReference type="Gene3D" id="3.90.20.20">
    <property type="match status" value="1"/>
</dbReference>
<dbReference type="InterPro" id="IPR013805">
    <property type="entry name" value="GrpE_CC"/>
</dbReference>
<comment type="function">
    <text evidence="3">Essential component of the PAM complex, a complex required for the translocation of transit peptide-containing proteins from the inner membrane into the mitochondrial matrix in an ATP-dependent manner.</text>
</comment>
<dbReference type="GO" id="GO:0030150">
    <property type="term" value="P:protein import into mitochondrial matrix"/>
    <property type="evidence" value="ECO:0007669"/>
    <property type="project" value="TreeGrafter"/>
</dbReference>
<accession>A0A095AFR8</accession>
<reference evidence="6" key="4">
    <citation type="journal article" date="2022" name="PLoS Pathog.">
        <title>Chromosome-level genome of Schistosoma haematobium underpins genome-wide explorations of molecular variation.</title>
        <authorList>
            <person name="Stroehlein A.J."/>
            <person name="Korhonen P.K."/>
            <person name="Lee V.V."/>
            <person name="Ralph S.A."/>
            <person name="Mentink-Kane M."/>
            <person name="You H."/>
            <person name="McManus D.P."/>
            <person name="Tchuente L.T."/>
            <person name="Stothard J.R."/>
            <person name="Kaur P."/>
            <person name="Dudchenko O."/>
            <person name="Aiden E.L."/>
            <person name="Yang B."/>
            <person name="Yang H."/>
            <person name="Emery A.M."/>
            <person name="Webster B.L."/>
            <person name="Brindley P.J."/>
            <person name="Rollinson D."/>
            <person name="Chang B.C.H."/>
            <person name="Gasser R.B."/>
            <person name="Young N.D."/>
        </authorList>
    </citation>
    <scope>NUCLEOTIDE SEQUENCE</scope>
</reference>
<comment type="similarity">
    <text evidence="1 4">Belongs to the GrpE family.</text>
</comment>
<dbReference type="PANTHER" id="PTHR21237">
    <property type="entry name" value="GRPE PROTEIN"/>
    <property type="match status" value="1"/>
</dbReference>
<name>A0A095AFR8_SCHHA</name>
<dbReference type="AlphaFoldDB" id="A0A095AFR8"/>
<reference evidence="6" key="2">
    <citation type="journal article" date="2019" name="Gigascience">
        <title>High-quality Schistosoma haematobium genome achieved by single-molecule and long-range sequencing.</title>
        <authorList>
            <person name="Stroehlein A.J."/>
            <person name="Korhonen P.K."/>
            <person name="Chong T.M."/>
            <person name="Lim Y.L."/>
            <person name="Chan K.G."/>
            <person name="Webster B."/>
            <person name="Rollinson D."/>
            <person name="Brindley P.J."/>
            <person name="Gasser R.B."/>
            <person name="Young N.D."/>
        </authorList>
    </citation>
    <scope>NUCLEOTIDE SEQUENCE</scope>
</reference>
<comment type="subcellular location">
    <subcellularLocation>
        <location evidence="3">Mitochondrion matrix</location>
    </subcellularLocation>
</comment>
<dbReference type="PROSITE" id="PS01071">
    <property type="entry name" value="GRPE"/>
    <property type="match status" value="1"/>
</dbReference>
<dbReference type="HAMAP" id="MF_01151">
    <property type="entry name" value="GrpE"/>
    <property type="match status" value="1"/>
</dbReference>
<reference evidence="7" key="1">
    <citation type="journal article" date="2012" name="Nat. Genet.">
        <title>Whole-genome sequence of Schistosoma haematobium.</title>
        <authorList>
            <person name="Young N.D."/>
            <person name="Jex A.R."/>
            <person name="Li B."/>
            <person name="Liu S."/>
            <person name="Yang L."/>
            <person name="Xiong Z."/>
            <person name="Li Y."/>
            <person name="Cantacessi C."/>
            <person name="Hall R.S."/>
            <person name="Xu X."/>
            <person name="Chen F."/>
            <person name="Wu X."/>
            <person name="Zerlotini A."/>
            <person name="Oliveira G."/>
            <person name="Hofmann A."/>
            <person name="Zhang G."/>
            <person name="Fang X."/>
            <person name="Kang Y."/>
            <person name="Campbell B.E."/>
            <person name="Loukas A."/>
            <person name="Ranganathan S."/>
            <person name="Rollinson D."/>
            <person name="Rinaldi G."/>
            <person name="Brindley P.J."/>
            <person name="Yang H."/>
            <person name="Wang J."/>
            <person name="Wang J."/>
            <person name="Gasser R.B."/>
        </authorList>
    </citation>
    <scope>NUCLEOTIDE SEQUENCE [LARGE SCALE GENOMIC DNA]</scope>
</reference>
<proteinExistence type="inferred from homology"/>
<dbReference type="GeneID" id="24588640"/>
<dbReference type="SUPFAM" id="SSF51064">
    <property type="entry name" value="Head domain of nucleotide exchange factor GrpE"/>
    <property type="match status" value="1"/>
</dbReference>
<dbReference type="EMBL" id="KL250514">
    <property type="protein sequence ID" value="KGB32706.1"/>
    <property type="molecule type" value="Genomic_DNA"/>
</dbReference>
<dbReference type="GO" id="GO:0042803">
    <property type="term" value="F:protein homodimerization activity"/>
    <property type="evidence" value="ECO:0007669"/>
    <property type="project" value="InterPro"/>
</dbReference>
<protein>
    <recommendedName>
        <fullName evidence="3">GrpE protein homolog</fullName>
    </recommendedName>
</protein>
<dbReference type="GO" id="GO:0001405">
    <property type="term" value="C:PAM complex, Tim23 associated import motor"/>
    <property type="evidence" value="ECO:0007669"/>
    <property type="project" value="TreeGrafter"/>
</dbReference>
<keyword evidence="3" id="KW-0496">Mitochondrion</keyword>
<evidence type="ECO:0000313" key="6">
    <source>
        <dbReference type="EMBL" id="KAH9583614.1"/>
    </source>
</evidence>
<evidence type="ECO:0000313" key="8">
    <source>
        <dbReference type="Proteomes" id="UP000471633"/>
    </source>
</evidence>
<dbReference type="GO" id="GO:0006457">
    <property type="term" value="P:protein folding"/>
    <property type="evidence" value="ECO:0007669"/>
    <property type="project" value="InterPro"/>
</dbReference>
<dbReference type="STRING" id="6185.A0A095AFR8"/>
<dbReference type="InterPro" id="IPR000740">
    <property type="entry name" value="GrpE"/>
</dbReference>
<dbReference type="SUPFAM" id="SSF58014">
    <property type="entry name" value="Coiled-coil domain of nucleotide exchange factor GrpE"/>
    <property type="match status" value="1"/>
</dbReference>
<dbReference type="Gene3D" id="2.30.22.10">
    <property type="entry name" value="Head domain of nucleotide exchange factor GrpE"/>
    <property type="match status" value="1"/>
</dbReference>
<evidence type="ECO:0000256" key="5">
    <source>
        <dbReference type="SAM" id="Coils"/>
    </source>
</evidence>
<dbReference type="KEGG" id="shx:MS3_00007961"/>
<dbReference type="GO" id="GO:0000774">
    <property type="term" value="F:adenyl-nucleotide exchange factor activity"/>
    <property type="evidence" value="ECO:0007669"/>
    <property type="project" value="InterPro"/>
</dbReference>
<organism evidence="7">
    <name type="scientific">Schistosoma haematobium</name>
    <name type="common">Blood fluke</name>
    <dbReference type="NCBI Taxonomy" id="6185"/>
    <lineage>
        <taxon>Eukaryota</taxon>
        <taxon>Metazoa</taxon>
        <taxon>Spiralia</taxon>
        <taxon>Lophotrochozoa</taxon>
        <taxon>Platyhelminthes</taxon>
        <taxon>Trematoda</taxon>
        <taxon>Digenea</taxon>
        <taxon>Strigeidida</taxon>
        <taxon>Schistosomatoidea</taxon>
        <taxon>Schistosomatidae</taxon>
        <taxon>Schistosoma</taxon>
    </lineage>
</organism>
<evidence type="ECO:0000256" key="1">
    <source>
        <dbReference type="ARBA" id="ARBA00009054"/>
    </source>
</evidence>
<dbReference type="PRINTS" id="PR00773">
    <property type="entry name" value="GRPEPROTEIN"/>
</dbReference>
<feature type="coiled-coil region" evidence="5">
    <location>
        <begin position="60"/>
        <end position="101"/>
    </location>
</feature>
<keyword evidence="2 3" id="KW-0143">Chaperone</keyword>
<reference evidence="6" key="3">
    <citation type="submission" date="2021-06" db="EMBL/GenBank/DDBJ databases">
        <title>Chromosome-level genome assembly for S. haematobium.</title>
        <authorList>
            <person name="Stroehlein A.J."/>
        </authorList>
    </citation>
    <scope>NUCLEOTIDE SEQUENCE</scope>
</reference>
<dbReference type="InterPro" id="IPR009012">
    <property type="entry name" value="GrpE_head"/>
</dbReference>
<dbReference type="FunFam" id="3.90.20.20:FF:000003">
    <property type="entry name" value="GrpE protein homolog"/>
    <property type="match status" value="1"/>
</dbReference>
<evidence type="ECO:0000313" key="7">
    <source>
        <dbReference type="EMBL" id="KGB32706.1"/>
    </source>
</evidence>
<dbReference type="Proteomes" id="UP000471633">
    <property type="component" value="Unassembled WGS sequence"/>
</dbReference>
<dbReference type="OrthoDB" id="201635at2759"/>
<dbReference type="RefSeq" id="XP_012792481.1">
    <property type="nucleotide sequence ID" value="XM_012937027.3"/>
</dbReference>
<dbReference type="EMBL" id="AMPZ03000005">
    <property type="protein sequence ID" value="KAH9583614.1"/>
    <property type="molecule type" value="Genomic_DNA"/>
</dbReference>
<dbReference type="PANTHER" id="PTHR21237:SF23">
    <property type="entry name" value="GRPE PROTEIN HOMOLOG, MITOCHONDRIAL"/>
    <property type="match status" value="1"/>
</dbReference>
<dbReference type="GO" id="GO:0051087">
    <property type="term" value="F:protein-folding chaperone binding"/>
    <property type="evidence" value="ECO:0007669"/>
    <property type="project" value="InterPro"/>
</dbReference>
<dbReference type="GO" id="GO:0051082">
    <property type="term" value="F:unfolded protein binding"/>
    <property type="evidence" value="ECO:0007669"/>
    <property type="project" value="TreeGrafter"/>
</dbReference>
<evidence type="ECO:0000256" key="2">
    <source>
        <dbReference type="ARBA" id="ARBA00023186"/>
    </source>
</evidence>
<dbReference type="Pfam" id="PF01025">
    <property type="entry name" value="GrpE"/>
    <property type="match status" value="1"/>
</dbReference>
<evidence type="ECO:0000256" key="4">
    <source>
        <dbReference type="RuleBase" id="RU004478"/>
    </source>
</evidence>
<keyword evidence="5" id="KW-0175">Coiled coil</keyword>
<evidence type="ECO:0000256" key="3">
    <source>
        <dbReference type="RuleBase" id="RU000640"/>
    </source>
</evidence>
<gene>
    <name evidence="6" type="primary">GRPEL1</name>
    <name evidence="6" type="ORF">MS3_00007961</name>
    <name evidence="7" type="ORF">MS3_00851</name>
</gene>
<sequence length="222" mass="24956">MALNIVARFSRSVNLNTTHLEQFRCPVTSIGKGYFGLHLNRKFSTEAVGESTPKESDKEIESLKNEMLKITERYNDLDDKYKRALAESENMRKRLMKQIDEAKLFGIQSFCKDLLEVADILTSATKSAPQDQLKDGVNPPFANLYHGLVLTESQLFKVFSRYNLVQISPQVGEHFDPNIHEAVFQAPLEAGKEKNTVAVVTKVGYQLHGRPLRPACVGVFGP</sequence>
<dbReference type="CTD" id="80273"/>